<dbReference type="STRING" id="487184.SAMN05216421_1718"/>
<name>A0A1H1T2A2_9GAMM</name>
<dbReference type="EMBL" id="LT629736">
    <property type="protein sequence ID" value="SDS54360.1"/>
    <property type="molecule type" value="Genomic_DNA"/>
</dbReference>
<dbReference type="OrthoDB" id="6907023at2"/>
<accession>A0A1H1T2A2</accession>
<evidence type="ECO:0000313" key="1">
    <source>
        <dbReference type="EMBL" id="SDS54360.1"/>
    </source>
</evidence>
<dbReference type="Proteomes" id="UP000243207">
    <property type="component" value="Chromosome I"/>
</dbReference>
<sequence>MNTARTERRQFPNMRAHVDGMIASGAVILGRNPLKIMYRAKIHTLCGGILVTEGLELWPLEPEIIEVSCELPVSPEMA</sequence>
<reference evidence="2" key="1">
    <citation type="submission" date="2016-10" db="EMBL/GenBank/DDBJ databases">
        <authorList>
            <person name="Varghese N."/>
            <person name="Submissions S."/>
        </authorList>
    </citation>
    <scope>NUCLEOTIDE SEQUENCE [LARGE SCALE GENOMIC DNA]</scope>
    <source>
        <strain evidence="2">NRRL B-51270</strain>
    </source>
</reference>
<protein>
    <submittedName>
        <fullName evidence="1">Uncharacterized protein</fullName>
    </submittedName>
</protein>
<proteinExistence type="predicted"/>
<keyword evidence="2" id="KW-1185">Reference proteome</keyword>
<organism evidence="1 2">
    <name type="scientific">Halopseudomonas xinjiangensis</name>
    <dbReference type="NCBI Taxonomy" id="487184"/>
    <lineage>
        <taxon>Bacteria</taxon>
        <taxon>Pseudomonadati</taxon>
        <taxon>Pseudomonadota</taxon>
        <taxon>Gammaproteobacteria</taxon>
        <taxon>Pseudomonadales</taxon>
        <taxon>Pseudomonadaceae</taxon>
        <taxon>Halopseudomonas</taxon>
    </lineage>
</organism>
<evidence type="ECO:0000313" key="2">
    <source>
        <dbReference type="Proteomes" id="UP000243207"/>
    </source>
</evidence>
<dbReference type="RefSeq" id="WP_093393208.1">
    <property type="nucleotide sequence ID" value="NZ_LT629736.1"/>
</dbReference>
<dbReference type="AlphaFoldDB" id="A0A1H1T2A2"/>
<gene>
    <name evidence="1" type="ORF">SAMN05216421_1718</name>
</gene>